<evidence type="ECO:0000313" key="4">
    <source>
        <dbReference type="Proteomes" id="UP000724268"/>
    </source>
</evidence>
<keyword evidence="2" id="KW-0732">Signal</keyword>
<dbReference type="RefSeq" id="WP_219759222.1">
    <property type="nucleotide sequence ID" value="NZ_JAHXRS010000007.1"/>
</dbReference>
<dbReference type="Proteomes" id="UP000724268">
    <property type="component" value="Unassembled WGS sequence"/>
</dbReference>
<keyword evidence="4" id="KW-1185">Reference proteome</keyword>
<organism evidence="3 4">
    <name type="scientific">Thermus brevis</name>
    <dbReference type="NCBI Taxonomy" id="2862456"/>
    <lineage>
        <taxon>Bacteria</taxon>
        <taxon>Thermotogati</taxon>
        <taxon>Deinococcota</taxon>
        <taxon>Deinococci</taxon>
        <taxon>Thermales</taxon>
        <taxon>Thermaceae</taxon>
        <taxon>Thermus</taxon>
    </lineage>
</organism>
<comment type="caution">
    <text evidence="3">The sequence shown here is derived from an EMBL/GenBank/DDBJ whole genome shotgun (WGS) entry which is preliminary data.</text>
</comment>
<accession>A0ABS6ZWV2</accession>
<evidence type="ECO:0000256" key="1">
    <source>
        <dbReference type="SAM" id="MobiDB-lite"/>
    </source>
</evidence>
<evidence type="ECO:0008006" key="5">
    <source>
        <dbReference type="Google" id="ProtNLM"/>
    </source>
</evidence>
<evidence type="ECO:0000313" key="3">
    <source>
        <dbReference type="EMBL" id="MBW6394533.1"/>
    </source>
</evidence>
<feature type="region of interest" description="Disordered" evidence="1">
    <location>
        <begin position="119"/>
        <end position="144"/>
    </location>
</feature>
<feature type="signal peptide" evidence="2">
    <location>
        <begin position="1"/>
        <end position="20"/>
    </location>
</feature>
<proteinExistence type="predicted"/>
<name>A0ABS6ZWV2_9DEIN</name>
<gene>
    <name evidence="3" type="ORF">KZX47_05100</name>
</gene>
<protein>
    <recommendedName>
        <fullName evidence="5">Periplasmic heavy metal sensor</fullName>
    </recommendedName>
</protein>
<reference evidence="3 4" key="1">
    <citation type="submission" date="2021-07" db="EMBL/GenBank/DDBJ databases">
        <title>Thermus aquaticus gen. n. and sp. n., a nonsporulating extreme thermophile.</title>
        <authorList>
            <person name="Hu C.-J."/>
            <person name="Li W.-J."/>
            <person name="Xian W.-D."/>
        </authorList>
    </citation>
    <scope>NUCLEOTIDE SEQUENCE [LARGE SCALE GENOMIC DNA]</scope>
    <source>
        <strain evidence="3 4">SYSU G05001</strain>
    </source>
</reference>
<evidence type="ECO:0000256" key="2">
    <source>
        <dbReference type="SAM" id="SignalP"/>
    </source>
</evidence>
<sequence length="175" mass="19571">MGKKIAAVTGFFLLLGLVLAQGQTQGSLDPAVRERLQAYQPVFELSSTVRLLLEMDGQRGLSFTKAQAQRLLSLLKRLRTLPDLKPKEAEKILVEIEDKILTPAQLKWLDTRRLELQRERQNRQGPPPGQGPRQGGQGPGGRAFQALLQGEPFNPFRQGRGAEDLEALIARLERR</sequence>
<feature type="chain" id="PRO_5045763101" description="Periplasmic heavy metal sensor" evidence="2">
    <location>
        <begin position="21"/>
        <end position="175"/>
    </location>
</feature>
<feature type="compositionally biased region" description="Gly residues" evidence="1">
    <location>
        <begin position="132"/>
        <end position="141"/>
    </location>
</feature>
<dbReference type="EMBL" id="JAHXRS010000007">
    <property type="protein sequence ID" value="MBW6394533.1"/>
    <property type="molecule type" value="Genomic_DNA"/>
</dbReference>